<dbReference type="SUPFAM" id="SSF53756">
    <property type="entry name" value="UDP-Glycosyltransferase/glycogen phosphorylase"/>
    <property type="match status" value="1"/>
</dbReference>
<keyword evidence="4" id="KW-1133">Transmembrane helix</keyword>
<protein>
    <submittedName>
        <fullName evidence="5">UDP-glucuronosyltransferase 2B15</fullName>
    </submittedName>
</protein>
<reference evidence="5" key="1">
    <citation type="submission" date="2020-07" db="EMBL/GenBank/DDBJ databases">
        <title>The High-quality genome of the commercially important snow crab, Chionoecetes opilio.</title>
        <authorList>
            <person name="Jeong J.-H."/>
            <person name="Ryu S."/>
        </authorList>
    </citation>
    <scope>NUCLEOTIDE SEQUENCE</scope>
    <source>
        <strain evidence="5">MADBK_172401_WGS</strain>
        <tissue evidence="5">Digestive gland</tissue>
    </source>
</reference>
<comment type="caution">
    <text evidence="5">The sequence shown here is derived from an EMBL/GenBank/DDBJ whole genome shotgun (WGS) entry which is preliminary data.</text>
</comment>
<dbReference type="AlphaFoldDB" id="A0A8J5CR95"/>
<dbReference type="PANTHER" id="PTHR48043">
    <property type="entry name" value="EG:EG0003.4 PROTEIN-RELATED"/>
    <property type="match status" value="1"/>
</dbReference>
<keyword evidence="2" id="KW-0328">Glycosyltransferase</keyword>
<dbReference type="Proteomes" id="UP000770661">
    <property type="component" value="Unassembled WGS sequence"/>
</dbReference>
<sequence>MPSLHDLSLNSSLFITNSVKTMEYPNLPYTPIVVHAGGLHCRPAKPLPQDLQQWISEAGTPGFILFSLGTVVKPSTMPEKYKKVLVDVFGSLEQRVLWKWDEITMDGLPSNVRLSKWLPQQDILAHPELRLFITHGGLFSTQEASYHGVSILGIPVSIDQHHNMRMVQQEGWGRVLHWRDLSFDSLRNLILQTMDDPRYQLYNVDVWALLAAVIIVTSGLSFWLSYRILLFLVRCCFWSKKKKDD</sequence>
<comment type="similarity">
    <text evidence="1">Belongs to the UDP-glycosyltransferase family.</text>
</comment>
<proteinExistence type="inferred from homology"/>
<keyword evidence="3" id="KW-0808">Transferase</keyword>
<organism evidence="5 6">
    <name type="scientific">Chionoecetes opilio</name>
    <name type="common">Atlantic snow crab</name>
    <name type="synonym">Cancer opilio</name>
    <dbReference type="NCBI Taxonomy" id="41210"/>
    <lineage>
        <taxon>Eukaryota</taxon>
        <taxon>Metazoa</taxon>
        <taxon>Ecdysozoa</taxon>
        <taxon>Arthropoda</taxon>
        <taxon>Crustacea</taxon>
        <taxon>Multicrustacea</taxon>
        <taxon>Malacostraca</taxon>
        <taxon>Eumalacostraca</taxon>
        <taxon>Eucarida</taxon>
        <taxon>Decapoda</taxon>
        <taxon>Pleocyemata</taxon>
        <taxon>Brachyura</taxon>
        <taxon>Eubrachyura</taxon>
        <taxon>Majoidea</taxon>
        <taxon>Majidae</taxon>
        <taxon>Chionoecetes</taxon>
    </lineage>
</organism>
<keyword evidence="4" id="KW-0812">Transmembrane</keyword>
<dbReference type="Gene3D" id="3.40.50.2000">
    <property type="entry name" value="Glycogen Phosphorylase B"/>
    <property type="match status" value="1"/>
</dbReference>
<dbReference type="GO" id="GO:0008194">
    <property type="term" value="F:UDP-glycosyltransferase activity"/>
    <property type="evidence" value="ECO:0007669"/>
    <property type="project" value="InterPro"/>
</dbReference>
<evidence type="ECO:0000256" key="1">
    <source>
        <dbReference type="ARBA" id="ARBA00009995"/>
    </source>
</evidence>
<keyword evidence="4" id="KW-0472">Membrane</keyword>
<dbReference type="Pfam" id="PF00201">
    <property type="entry name" value="UDPGT"/>
    <property type="match status" value="1"/>
</dbReference>
<evidence type="ECO:0000256" key="2">
    <source>
        <dbReference type="ARBA" id="ARBA00022676"/>
    </source>
</evidence>
<dbReference type="PANTHER" id="PTHR48043:SF159">
    <property type="entry name" value="EG:EG0003.4 PROTEIN-RELATED"/>
    <property type="match status" value="1"/>
</dbReference>
<accession>A0A8J5CR95</accession>
<dbReference type="InterPro" id="IPR050271">
    <property type="entry name" value="UDP-glycosyltransferase"/>
</dbReference>
<evidence type="ECO:0000256" key="3">
    <source>
        <dbReference type="ARBA" id="ARBA00022679"/>
    </source>
</evidence>
<dbReference type="CDD" id="cd03784">
    <property type="entry name" value="GT1_Gtf-like"/>
    <property type="match status" value="1"/>
</dbReference>
<dbReference type="EMBL" id="JACEEZ010014392">
    <property type="protein sequence ID" value="KAG0719524.1"/>
    <property type="molecule type" value="Genomic_DNA"/>
</dbReference>
<evidence type="ECO:0000313" key="5">
    <source>
        <dbReference type="EMBL" id="KAG0719524.1"/>
    </source>
</evidence>
<evidence type="ECO:0000313" key="6">
    <source>
        <dbReference type="Proteomes" id="UP000770661"/>
    </source>
</evidence>
<evidence type="ECO:0000256" key="4">
    <source>
        <dbReference type="SAM" id="Phobius"/>
    </source>
</evidence>
<keyword evidence="6" id="KW-1185">Reference proteome</keyword>
<dbReference type="InterPro" id="IPR002213">
    <property type="entry name" value="UDP_glucos_trans"/>
</dbReference>
<dbReference type="FunFam" id="3.40.50.2000:FF:000050">
    <property type="entry name" value="UDP-glucuronosyltransferase"/>
    <property type="match status" value="1"/>
</dbReference>
<dbReference type="OrthoDB" id="5835829at2759"/>
<feature type="transmembrane region" description="Helical" evidence="4">
    <location>
        <begin position="206"/>
        <end position="233"/>
    </location>
</feature>
<gene>
    <name evidence="5" type="primary">UGT2B15_3</name>
    <name evidence="5" type="ORF">GWK47_007253</name>
</gene>
<name>A0A8J5CR95_CHIOP</name>